<keyword evidence="1" id="KW-0812">Transmembrane</keyword>
<dbReference type="InterPro" id="IPR002591">
    <property type="entry name" value="Phosphodiest/P_Trfase"/>
</dbReference>
<dbReference type="Proteomes" id="UP000053660">
    <property type="component" value="Unassembled WGS sequence"/>
</dbReference>
<dbReference type="CDD" id="cd02440">
    <property type="entry name" value="AdoMet_MTases"/>
    <property type="match status" value="1"/>
</dbReference>
<sequence>MLQILGETETVSLEKVGGASEPELHTPEVNKLFISPYLCRYVAEPDHVLHLNGFYNGKLRKMIQQLDELFGYFIAKLQDTGLEDQINVILTADHGHAEIEGPKHVMCVRDYITEDGYDIGDHMIYPNNETIALEIYNNLTKAVEEHGYKVRVYLKEKIPERLHYSHSSRIGRIVIEPEIGWAASLSCKTKKLLDTYSPGKYRFNSSTHGMDPDRKEMRALLVIGGPSVLSGKRVEAIPENIGLYPFMCYILDVPAAPHNASMEFLSESLRVNQIVLHTTGMLFEWITFFVLIIPSACVVILFMIYACRHTILAENPTWAWTQKGYRPLVMNPVDIERMSLLPKSISEFTDPKFWRSFFASRKSPFEWYGDYEVLGIVLEKYLKSSDNILQLGCGNSQLASQMYDNGFRTIQSIDTDMSVIEEQRLRNRQRPELVFLEDNATSMSFADDSFTVAVDKGTLDALLPPETTPEQCDLVDKMFAEVDRVLKVGGRYLIITLAQQHIVKFWIEYFTKTHRFLLRVHEIENRACGFPMPVFLFIATKLRNAMSVQMPIELCRASCSRVERFLSHDDLQAAIVSEQELSQFVHL</sequence>
<evidence type="ECO:0000313" key="3">
    <source>
        <dbReference type="EMBL" id="KHJ92994.1"/>
    </source>
</evidence>
<dbReference type="GO" id="GO:0032259">
    <property type="term" value="P:methylation"/>
    <property type="evidence" value="ECO:0007669"/>
    <property type="project" value="UniProtKB-KW"/>
</dbReference>
<feature type="domain" description="Methyltransferase type 11" evidence="2">
    <location>
        <begin position="389"/>
        <end position="494"/>
    </location>
</feature>
<dbReference type="SUPFAM" id="SSF53335">
    <property type="entry name" value="S-adenosyl-L-methionine-dependent methyltransferases"/>
    <property type="match status" value="1"/>
</dbReference>
<evidence type="ECO:0000256" key="1">
    <source>
        <dbReference type="SAM" id="Phobius"/>
    </source>
</evidence>
<keyword evidence="1" id="KW-0472">Membrane</keyword>
<dbReference type="SUPFAM" id="SSF53649">
    <property type="entry name" value="Alkaline phosphatase-like"/>
    <property type="match status" value="1"/>
</dbReference>
<keyword evidence="4" id="KW-1185">Reference proteome</keyword>
<feature type="non-terminal residue" evidence="3">
    <location>
        <position position="587"/>
    </location>
</feature>
<protein>
    <submittedName>
        <fullName evidence="3">Methyltransferase domain protein</fullName>
    </submittedName>
</protein>
<feature type="transmembrane region" description="Helical" evidence="1">
    <location>
        <begin position="282"/>
        <end position="306"/>
    </location>
</feature>
<keyword evidence="3" id="KW-0489">Methyltransferase</keyword>
<keyword evidence="1" id="KW-1133">Transmembrane helix</keyword>
<name>A0A0B1T6X8_OESDE</name>
<dbReference type="OrthoDB" id="411785at2759"/>
<reference evidence="3 4" key="1">
    <citation type="submission" date="2014-03" db="EMBL/GenBank/DDBJ databases">
        <title>Draft genome of the hookworm Oesophagostomum dentatum.</title>
        <authorList>
            <person name="Mitreva M."/>
        </authorList>
    </citation>
    <scope>NUCLEOTIDE SEQUENCE [LARGE SCALE GENOMIC DNA]</scope>
    <source>
        <strain evidence="3 4">OD-Hann</strain>
    </source>
</reference>
<dbReference type="PANTHER" id="PTHR10151">
    <property type="entry name" value="ECTONUCLEOTIDE PYROPHOSPHATASE/PHOSPHODIESTERASE"/>
    <property type="match status" value="1"/>
</dbReference>
<gene>
    <name evidence="3" type="ORF">OESDEN_07101</name>
</gene>
<dbReference type="InterPro" id="IPR029063">
    <property type="entry name" value="SAM-dependent_MTases_sf"/>
</dbReference>
<dbReference type="EMBL" id="KN551009">
    <property type="protein sequence ID" value="KHJ92994.1"/>
    <property type="molecule type" value="Genomic_DNA"/>
</dbReference>
<dbReference type="GO" id="GO:0008757">
    <property type="term" value="F:S-adenosylmethionine-dependent methyltransferase activity"/>
    <property type="evidence" value="ECO:0007669"/>
    <property type="project" value="InterPro"/>
</dbReference>
<dbReference type="InterPro" id="IPR013216">
    <property type="entry name" value="Methyltransf_11"/>
</dbReference>
<dbReference type="PANTHER" id="PTHR10151:SF120">
    <property type="entry name" value="BIS(5'-ADENOSYL)-TRIPHOSPHATASE"/>
    <property type="match status" value="1"/>
</dbReference>
<dbReference type="GO" id="GO:0016787">
    <property type="term" value="F:hydrolase activity"/>
    <property type="evidence" value="ECO:0007669"/>
    <property type="project" value="UniProtKB-ARBA"/>
</dbReference>
<accession>A0A0B1T6X8</accession>
<dbReference type="AlphaFoldDB" id="A0A0B1T6X8"/>
<evidence type="ECO:0000313" key="4">
    <source>
        <dbReference type="Proteomes" id="UP000053660"/>
    </source>
</evidence>
<keyword evidence="3" id="KW-0808">Transferase</keyword>
<dbReference type="Pfam" id="PF01663">
    <property type="entry name" value="Phosphodiest"/>
    <property type="match status" value="1"/>
</dbReference>
<proteinExistence type="predicted"/>
<dbReference type="InterPro" id="IPR017850">
    <property type="entry name" value="Alkaline_phosphatase_core_sf"/>
</dbReference>
<dbReference type="Gene3D" id="3.40.50.150">
    <property type="entry name" value="Vaccinia Virus protein VP39"/>
    <property type="match status" value="1"/>
</dbReference>
<organism evidence="3 4">
    <name type="scientific">Oesophagostomum dentatum</name>
    <name type="common">Nodular worm</name>
    <dbReference type="NCBI Taxonomy" id="61180"/>
    <lineage>
        <taxon>Eukaryota</taxon>
        <taxon>Metazoa</taxon>
        <taxon>Ecdysozoa</taxon>
        <taxon>Nematoda</taxon>
        <taxon>Chromadorea</taxon>
        <taxon>Rhabditida</taxon>
        <taxon>Rhabditina</taxon>
        <taxon>Rhabditomorpha</taxon>
        <taxon>Strongyloidea</taxon>
        <taxon>Strongylidae</taxon>
        <taxon>Oesophagostomum</taxon>
    </lineage>
</organism>
<evidence type="ECO:0000259" key="2">
    <source>
        <dbReference type="Pfam" id="PF08241"/>
    </source>
</evidence>
<dbReference type="Pfam" id="PF08241">
    <property type="entry name" value="Methyltransf_11"/>
    <property type="match status" value="1"/>
</dbReference>
<dbReference type="Gene3D" id="3.40.720.10">
    <property type="entry name" value="Alkaline Phosphatase, subunit A"/>
    <property type="match status" value="1"/>
</dbReference>